<sequence length="105" mass="12058">MPARKHRTGEALADWEAKRDRHEQQMAIARTTVRNLSGHALLRFKEAAAFLGTTEKTLREHERDDPNWPQRVRLSEKITGYRLMDLEALVEGGMARAFVSVETVE</sequence>
<accession>A0ABP7KU81</accession>
<dbReference type="RefSeq" id="WP_344697939.1">
    <property type="nucleotide sequence ID" value="NZ_BAABBM010000001.1"/>
</dbReference>
<dbReference type="EMBL" id="BAABBM010000001">
    <property type="protein sequence ID" value="GAA3887429.1"/>
    <property type="molecule type" value="Genomic_DNA"/>
</dbReference>
<evidence type="ECO:0000313" key="2">
    <source>
        <dbReference type="Proteomes" id="UP001500827"/>
    </source>
</evidence>
<organism evidence="1 2">
    <name type="scientific">Sphingomonas limnosediminicola</name>
    <dbReference type="NCBI Taxonomy" id="940133"/>
    <lineage>
        <taxon>Bacteria</taxon>
        <taxon>Pseudomonadati</taxon>
        <taxon>Pseudomonadota</taxon>
        <taxon>Alphaproteobacteria</taxon>
        <taxon>Sphingomonadales</taxon>
        <taxon>Sphingomonadaceae</taxon>
        <taxon>Sphingomonas</taxon>
    </lineage>
</organism>
<dbReference type="Proteomes" id="UP001500827">
    <property type="component" value="Unassembled WGS sequence"/>
</dbReference>
<reference evidence="2" key="1">
    <citation type="journal article" date="2019" name="Int. J. Syst. Evol. Microbiol.">
        <title>The Global Catalogue of Microorganisms (GCM) 10K type strain sequencing project: providing services to taxonomists for standard genome sequencing and annotation.</title>
        <authorList>
            <consortium name="The Broad Institute Genomics Platform"/>
            <consortium name="The Broad Institute Genome Sequencing Center for Infectious Disease"/>
            <person name="Wu L."/>
            <person name="Ma J."/>
        </authorList>
    </citation>
    <scope>NUCLEOTIDE SEQUENCE [LARGE SCALE GENOMIC DNA]</scope>
    <source>
        <strain evidence="2">JCM 17543</strain>
    </source>
</reference>
<keyword evidence="2" id="KW-1185">Reference proteome</keyword>
<name>A0ABP7KU81_9SPHN</name>
<protein>
    <submittedName>
        <fullName evidence="1">Uncharacterized protein</fullName>
    </submittedName>
</protein>
<evidence type="ECO:0000313" key="1">
    <source>
        <dbReference type="EMBL" id="GAA3887429.1"/>
    </source>
</evidence>
<gene>
    <name evidence="1" type="ORF">GCM10022276_03120</name>
</gene>
<comment type="caution">
    <text evidence="1">The sequence shown here is derived from an EMBL/GenBank/DDBJ whole genome shotgun (WGS) entry which is preliminary data.</text>
</comment>
<proteinExistence type="predicted"/>